<reference evidence="2 3" key="1">
    <citation type="submission" date="2020-02" db="EMBL/GenBank/DDBJ databases">
        <title>Thermophilic hydrogen producing bacteria, Caloranaerobacter azorensis.</title>
        <authorList>
            <person name="Baek K."/>
        </authorList>
    </citation>
    <scope>NUCLEOTIDE SEQUENCE [LARGE SCALE GENOMIC DNA]</scope>
    <source>
        <strain evidence="2 3">T3-1</strain>
    </source>
</reference>
<evidence type="ECO:0008006" key="4">
    <source>
        <dbReference type="Google" id="ProtNLM"/>
    </source>
</evidence>
<dbReference type="EMBL" id="CP048617">
    <property type="protein sequence ID" value="QIB27814.1"/>
    <property type="molecule type" value="Genomic_DNA"/>
</dbReference>
<evidence type="ECO:0000313" key="3">
    <source>
        <dbReference type="Proteomes" id="UP000464452"/>
    </source>
</evidence>
<dbReference type="KEGG" id="cazo:G3A45_11275"/>
<sequence length="335" mass="37833">MKKVISLLLILTLVLSASTGFALSAAKNGRINKVKEILSNTALSKAKIGQEKRLYNAKGEFIAYLIEIEDSGYFILSAKSNTIIEYSIDNPSPYIGYTGKLFYNGFGNYYVESKDKVINLLTKTSLSSKSIQNAFLPKEDEYSQQKTSFDITTNININSIGYETNLSSSLKTWSGPHYCVVDSCAIMLEYFDRIHSSRYVPNNYNSNGLLQDFLVDNKYIPNAPQHLYEAVEGQIYNGIKYTGLNDYLDTFVAPLDAYSKYLDFDFYLLKDNIESDKPVIIAIRDYNGGEYHAVVAHGTIELSDGSKYVKLNDTFGRNNVNYIVSSDMDQMLWFD</sequence>
<dbReference type="AlphaFoldDB" id="A0A6P1YF59"/>
<feature type="signal peptide" evidence="1">
    <location>
        <begin position="1"/>
        <end position="22"/>
    </location>
</feature>
<organism evidence="2 3">
    <name type="scientific">Caloranaerobacter azorensis</name>
    <dbReference type="NCBI Taxonomy" id="116090"/>
    <lineage>
        <taxon>Bacteria</taxon>
        <taxon>Bacillati</taxon>
        <taxon>Bacillota</taxon>
        <taxon>Tissierellia</taxon>
        <taxon>Tissierellales</taxon>
        <taxon>Thermohalobacteraceae</taxon>
        <taxon>Caloranaerobacter</taxon>
    </lineage>
</organism>
<feature type="chain" id="PRO_5027044679" description="Peptidase C39-like domain-containing protein" evidence="1">
    <location>
        <begin position="23"/>
        <end position="335"/>
    </location>
</feature>
<dbReference type="RefSeq" id="WP_163235630.1">
    <property type="nucleotide sequence ID" value="NZ_CP048617.1"/>
</dbReference>
<gene>
    <name evidence="2" type="ORF">G3A45_11275</name>
</gene>
<proteinExistence type="predicted"/>
<evidence type="ECO:0000256" key="1">
    <source>
        <dbReference type="SAM" id="SignalP"/>
    </source>
</evidence>
<keyword evidence="1" id="KW-0732">Signal</keyword>
<accession>A0A6P1YF59</accession>
<protein>
    <recommendedName>
        <fullName evidence="4">Peptidase C39-like domain-containing protein</fullName>
    </recommendedName>
</protein>
<name>A0A6P1YF59_9FIRM</name>
<evidence type="ECO:0000313" key="2">
    <source>
        <dbReference type="EMBL" id="QIB27814.1"/>
    </source>
</evidence>
<dbReference type="Proteomes" id="UP000464452">
    <property type="component" value="Chromosome"/>
</dbReference>